<keyword evidence="5" id="KW-1185">Reference proteome</keyword>
<gene>
    <name evidence="1 4" type="primary">sfsA</name>
    <name evidence="4" type="ORF">AB8U03_15340</name>
</gene>
<dbReference type="PANTHER" id="PTHR30545">
    <property type="entry name" value="SUGAR FERMENTATION STIMULATION PROTEIN A"/>
    <property type="match status" value="1"/>
</dbReference>
<comment type="similarity">
    <text evidence="1">Belongs to the SfsA family.</text>
</comment>
<dbReference type="InterPro" id="IPR040452">
    <property type="entry name" value="SfsA_C"/>
</dbReference>
<accession>A0ABV4BU34</accession>
<dbReference type="InterPro" id="IPR041465">
    <property type="entry name" value="SfsA_N"/>
</dbReference>
<dbReference type="InterPro" id="IPR005224">
    <property type="entry name" value="SfsA"/>
</dbReference>
<dbReference type="PANTHER" id="PTHR30545:SF2">
    <property type="entry name" value="SUGAR FERMENTATION STIMULATION PROTEIN A"/>
    <property type="match status" value="1"/>
</dbReference>
<dbReference type="NCBIfam" id="TIGR00230">
    <property type="entry name" value="sfsA"/>
    <property type="match status" value="1"/>
</dbReference>
<evidence type="ECO:0000259" key="2">
    <source>
        <dbReference type="Pfam" id="PF03749"/>
    </source>
</evidence>
<evidence type="ECO:0000313" key="5">
    <source>
        <dbReference type="Proteomes" id="UP001564657"/>
    </source>
</evidence>
<protein>
    <recommendedName>
        <fullName evidence="1">Sugar fermentation stimulation protein homolog</fullName>
    </recommendedName>
</protein>
<sequence>MIFDKNIVKAKFVSRPNRFQAYVYINNSKTMVHVPNTGRCKEILLPGTTVILREENNPTRKTKYDLIAGYKGNRLINIDSQIPNKVVDEALKQNKIDYFKRYIKIEREKTFGNSRFDFKLGDKEDKRCYLEVKGVTLEKDGITMFPDAPTERGRKHLLELVRVKKLGLDAAVLFLIQMRGVRYFRPYDEMDEKFGEDLRYAKQNNVKIFAYDCDVGEHFITLRDEVRVQLSSNS</sequence>
<evidence type="ECO:0000259" key="3">
    <source>
        <dbReference type="Pfam" id="PF17746"/>
    </source>
</evidence>
<evidence type="ECO:0000256" key="1">
    <source>
        <dbReference type="HAMAP-Rule" id="MF_00095"/>
    </source>
</evidence>
<dbReference type="HAMAP" id="MF_00095">
    <property type="entry name" value="SfsA"/>
    <property type="match status" value="1"/>
</dbReference>
<proteinExistence type="inferred from homology"/>
<dbReference type="Gene3D" id="2.40.50.580">
    <property type="match status" value="1"/>
</dbReference>
<dbReference type="EMBL" id="JBGEWD010000020">
    <property type="protein sequence ID" value="MEY8001542.1"/>
    <property type="molecule type" value="Genomic_DNA"/>
</dbReference>
<evidence type="ECO:0000313" key="4">
    <source>
        <dbReference type="EMBL" id="MEY8001542.1"/>
    </source>
</evidence>
<dbReference type="Proteomes" id="UP001564657">
    <property type="component" value="Unassembled WGS sequence"/>
</dbReference>
<name>A0ABV4BU34_9CLOT</name>
<comment type="caution">
    <text evidence="4">The sequence shown here is derived from an EMBL/GenBank/DDBJ whole genome shotgun (WGS) entry which is preliminary data.</text>
</comment>
<reference evidence="4 5" key="1">
    <citation type="submission" date="2024-08" db="EMBL/GenBank/DDBJ databases">
        <title>Clostridium lapicellarii sp. nov., and Clostridium renhuaiense sp. nov., two species isolated from the mud in a fermentation cellar used for producing sauce-flavour Chinese liquors.</title>
        <authorList>
            <person name="Yang F."/>
            <person name="Wang H."/>
            <person name="Chen L.Q."/>
            <person name="Zhou N."/>
            <person name="Lu J.J."/>
            <person name="Pu X.X."/>
            <person name="Wan B."/>
            <person name="Wang L."/>
            <person name="Liu S.J."/>
        </authorList>
    </citation>
    <scope>NUCLEOTIDE SEQUENCE [LARGE SCALE GENOMIC DNA]</scope>
    <source>
        <strain evidence="4 5">MT-5</strain>
    </source>
</reference>
<dbReference type="CDD" id="cd22359">
    <property type="entry name" value="SfsA-like_bacterial"/>
    <property type="match status" value="1"/>
</dbReference>
<feature type="domain" description="SfsA N-terminal OB" evidence="3">
    <location>
        <begin position="13"/>
        <end position="78"/>
    </location>
</feature>
<dbReference type="RefSeq" id="WP_369705436.1">
    <property type="nucleotide sequence ID" value="NZ_JBGEWD010000020.1"/>
</dbReference>
<feature type="domain" description="Sugar fermentation stimulation protein C-terminal" evidence="2">
    <location>
        <begin position="81"/>
        <end position="217"/>
    </location>
</feature>
<dbReference type="Pfam" id="PF03749">
    <property type="entry name" value="SfsA"/>
    <property type="match status" value="1"/>
</dbReference>
<dbReference type="Pfam" id="PF17746">
    <property type="entry name" value="SfsA_N"/>
    <property type="match status" value="1"/>
</dbReference>
<dbReference type="Gene3D" id="3.40.1350.60">
    <property type="match status" value="1"/>
</dbReference>
<organism evidence="4 5">
    <name type="scientific">Clostridium moutaii</name>
    <dbReference type="NCBI Taxonomy" id="3240932"/>
    <lineage>
        <taxon>Bacteria</taxon>
        <taxon>Bacillati</taxon>
        <taxon>Bacillota</taxon>
        <taxon>Clostridia</taxon>
        <taxon>Eubacteriales</taxon>
        <taxon>Clostridiaceae</taxon>
        <taxon>Clostridium</taxon>
    </lineage>
</organism>